<dbReference type="GO" id="GO:0006002">
    <property type="term" value="P:fructose 6-phosphate metabolic process"/>
    <property type="evidence" value="ECO:0007669"/>
    <property type="project" value="InterPro"/>
</dbReference>
<evidence type="ECO:0000256" key="9">
    <source>
        <dbReference type="ARBA" id="ARBA00022840"/>
    </source>
</evidence>
<dbReference type="Gene3D" id="3.40.50.450">
    <property type="match status" value="4"/>
</dbReference>
<dbReference type="GO" id="GO:0061621">
    <property type="term" value="P:canonical glycolysis"/>
    <property type="evidence" value="ECO:0007669"/>
    <property type="project" value="TreeGrafter"/>
</dbReference>
<gene>
    <name evidence="14" type="primary">PFKM</name>
</gene>
<dbReference type="Pfam" id="PF00365">
    <property type="entry name" value="PFK"/>
    <property type="match status" value="3"/>
</dbReference>
<name>H9H2G6_MELGA</name>
<evidence type="ECO:0000259" key="13">
    <source>
        <dbReference type="Pfam" id="PF00365"/>
    </source>
</evidence>
<dbReference type="GO" id="GO:0005524">
    <property type="term" value="F:ATP binding"/>
    <property type="evidence" value="ECO:0007669"/>
    <property type="project" value="UniProtKB-KW"/>
</dbReference>
<dbReference type="UniPathway" id="UPA00109">
    <property type="reaction ID" value="UER00182"/>
</dbReference>
<evidence type="ECO:0000313" key="14">
    <source>
        <dbReference type="Ensembl" id="ENSMGAP00000019122.2"/>
    </source>
</evidence>
<feature type="domain" description="Phosphofructokinase" evidence="13">
    <location>
        <begin position="288"/>
        <end position="463"/>
    </location>
</feature>
<evidence type="ECO:0000256" key="2">
    <source>
        <dbReference type="ARBA" id="ARBA00004679"/>
    </source>
</evidence>
<protein>
    <recommendedName>
        <fullName evidence="13">Phosphofructokinase domain-containing protein</fullName>
    </recommendedName>
</protein>
<proteinExistence type="predicted"/>
<keyword evidence="15" id="KW-1185">Reference proteome</keyword>
<dbReference type="HOGENOM" id="CLU_011053_0_0_1"/>
<dbReference type="InterPro" id="IPR035966">
    <property type="entry name" value="PKF_sf"/>
</dbReference>
<evidence type="ECO:0000256" key="8">
    <source>
        <dbReference type="ARBA" id="ARBA00022777"/>
    </source>
</evidence>
<dbReference type="GO" id="GO:0048029">
    <property type="term" value="F:monosaccharide binding"/>
    <property type="evidence" value="ECO:0007669"/>
    <property type="project" value="TreeGrafter"/>
</dbReference>
<comment type="cofactor">
    <cofactor evidence="1">
        <name>Mg(2+)</name>
        <dbReference type="ChEBI" id="CHEBI:18420"/>
    </cofactor>
</comment>
<dbReference type="InterPro" id="IPR022953">
    <property type="entry name" value="ATP_PFK"/>
</dbReference>
<comment type="pathway">
    <text evidence="2">Carbohydrate degradation; glycolysis; D-glyceraldehyde 3-phosphate and glycerone phosphate from D-glucose: step 3/4.</text>
</comment>
<dbReference type="FunFam" id="3.40.50.460:FF:000003">
    <property type="entry name" value="ATP-dependent 6-phosphofructokinase"/>
    <property type="match status" value="1"/>
</dbReference>
<evidence type="ECO:0000256" key="10">
    <source>
        <dbReference type="ARBA" id="ARBA00022842"/>
    </source>
</evidence>
<organism evidence="14 15">
    <name type="scientific">Meleagris gallopavo</name>
    <name type="common">Wild turkey</name>
    <dbReference type="NCBI Taxonomy" id="9103"/>
    <lineage>
        <taxon>Eukaryota</taxon>
        <taxon>Metazoa</taxon>
        <taxon>Chordata</taxon>
        <taxon>Craniata</taxon>
        <taxon>Vertebrata</taxon>
        <taxon>Euteleostomi</taxon>
        <taxon>Archelosauria</taxon>
        <taxon>Archosauria</taxon>
        <taxon>Dinosauria</taxon>
        <taxon>Saurischia</taxon>
        <taxon>Theropoda</taxon>
        <taxon>Coelurosauria</taxon>
        <taxon>Aves</taxon>
        <taxon>Neognathae</taxon>
        <taxon>Galloanserae</taxon>
        <taxon>Galliformes</taxon>
        <taxon>Phasianidae</taxon>
        <taxon>Meleagridinae</taxon>
        <taxon>Meleagris</taxon>
    </lineage>
</organism>
<evidence type="ECO:0000313" key="15">
    <source>
        <dbReference type="Proteomes" id="UP000001645"/>
    </source>
</evidence>
<dbReference type="GO" id="GO:0030388">
    <property type="term" value="P:fructose 1,6-bisphosphate metabolic process"/>
    <property type="evidence" value="ECO:0007669"/>
    <property type="project" value="TreeGrafter"/>
</dbReference>
<dbReference type="GO" id="GO:0070095">
    <property type="term" value="F:fructose-6-phosphate binding"/>
    <property type="evidence" value="ECO:0007669"/>
    <property type="project" value="TreeGrafter"/>
</dbReference>
<dbReference type="AlphaFoldDB" id="H9H2G6"/>
<evidence type="ECO:0000256" key="4">
    <source>
        <dbReference type="ARBA" id="ARBA00022533"/>
    </source>
</evidence>
<keyword evidence="3" id="KW-0963">Cytoplasm</keyword>
<dbReference type="GeneTree" id="ENSGT00940000155440"/>
<dbReference type="GO" id="GO:0046872">
    <property type="term" value="F:metal ion binding"/>
    <property type="evidence" value="ECO:0007669"/>
    <property type="project" value="UniProtKB-KW"/>
</dbReference>
<keyword evidence="6" id="KW-0479">Metal-binding</keyword>
<reference evidence="14" key="3">
    <citation type="submission" date="2025-09" db="UniProtKB">
        <authorList>
            <consortium name="Ensembl"/>
        </authorList>
    </citation>
    <scope>IDENTIFICATION</scope>
</reference>
<dbReference type="Bgee" id="ENSMGAG00000007178">
    <property type="expression patterns" value="Expressed in pectoralis major and 7 other cell types or tissues"/>
</dbReference>
<reference evidence="14" key="2">
    <citation type="submission" date="2025-08" db="UniProtKB">
        <authorList>
            <consortium name="Ensembl"/>
        </authorList>
    </citation>
    <scope>IDENTIFICATION</scope>
</reference>
<comment type="catalytic activity">
    <reaction evidence="12">
        <text>beta-D-fructose 6-phosphate + ATP = beta-D-fructose 1,6-bisphosphate + ADP + H(+)</text>
        <dbReference type="Rhea" id="RHEA:16109"/>
        <dbReference type="ChEBI" id="CHEBI:15378"/>
        <dbReference type="ChEBI" id="CHEBI:30616"/>
        <dbReference type="ChEBI" id="CHEBI:32966"/>
        <dbReference type="ChEBI" id="CHEBI:57634"/>
        <dbReference type="ChEBI" id="CHEBI:456216"/>
        <dbReference type="EC" id="2.7.1.11"/>
    </reaction>
</comment>
<dbReference type="GO" id="GO:0016208">
    <property type="term" value="F:AMP binding"/>
    <property type="evidence" value="ECO:0007669"/>
    <property type="project" value="TreeGrafter"/>
</dbReference>
<evidence type="ECO:0000256" key="6">
    <source>
        <dbReference type="ARBA" id="ARBA00022723"/>
    </source>
</evidence>
<keyword evidence="10" id="KW-0460">Magnesium</keyword>
<keyword evidence="4" id="KW-0021">Allosteric enzyme</keyword>
<dbReference type="PRINTS" id="PR00476">
    <property type="entry name" value="PHFRCTKINASE"/>
</dbReference>
<accession>H9H2G6</accession>
<feature type="domain" description="Phosphofructokinase" evidence="13">
    <location>
        <begin position="1"/>
        <end position="220"/>
    </location>
</feature>
<evidence type="ECO:0000256" key="12">
    <source>
        <dbReference type="ARBA" id="ARBA00048070"/>
    </source>
</evidence>
<dbReference type="Proteomes" id="UP000001645">
    <property type="component" value="Unplaced"/>
</dbReference>
<evidence type="ECO:0000256" key="3">
    <source>
        <dbReference type="ARBA" id="ARBA00022490"/>
    </source>
</evidence>
<keyword evidence="8" id="KW-0418">Kinase</keyword>
<dbReference type="PROSITE" id="PS00433">
    <property type="entry name" value="PHOSPHOFRUCTOKINASE"/>
    <property type="match status" value="2"/>
</dbReference>
<dbReference type="PANTHER" id="PTHR13697">
    <property type="entry name" value="PHOSPHOFRUCTOKINASE"/>
    <property type="match status" value="1"/>
</dbReference>
<sequence length="634" mass="69501">NLVKRGITNLCVIGGDGSLTGADTFRAEWSSLLAELLKTGGITAEEAKKSSYLNIVGMVGSIDNDFCGTDMTIGTDSALHRIMEIVDAITTTAQSHQRTFVLEVMGRHCGYLALITSLACGADWVFIPESPPEDGWEDHLCRRLTETRLGGSRLNIIIVAEGAIDRHGKAITSDEVKDLVVKRLGYDTRVTILGHVQRGGTPSAFDRILGSRMGVEAVMALLEGTPDTPACVVSLSGNQAVRLPLMECVQVTKDVTTAMNEKRFDDAVKLRGRPPRRCPLTPQSGYTLAVLNVGAPAAGMNAAVRSTVRIGLIHGHRMLAVHDGFEGLAYGKVRGWDKVGGWTGLGGSKLGTKRTLPKKYFEEISATISTFGIHGLIIIGGFEAFMGSLELMEGRAKFDELCIPICVIPATVSNNVPGSDFSIGADTALNTITTTCDRIKQSAAGTKRRVFIIETMGGYCGYLINVEHLTEKMKTTVKRGLVLRNEHCNENYTTDFIYNLYTEEGKGIFDCRKNVLGHMQQGGTPTPFDRNFGTKMGAKSVAWITGKIKECSRHGGSSDSACLLGMRKRSLVFQPLIELKEQTDFEHRIPKEQWWLKLRPILKILAKYNIELDTSEKALMEHVRHKRVSQEYNM</sequence>
<dbReference type="GO" id="GO:0016020">
    <property type="term" value="C:membrane"/>
    <property type="evidence" value="ECO:0007669"/>
    <property type="project" value="TreeGrafter"/>
</dbReference>
<dbReference type="GO" id="GO:0005945">
    <property type="term" value="C:6-phosphofructokinase complex"/>
    <property type="evidence" value="ECO:0007669"/>
    <property type="project" value="TreeGrafter"/>
</dbReference>
<keyword evidence="9" id="KW-0067">ATP-binding</keyword>
<dbReference type="SUPFAM" id="SSF53784">
    <property type="entry name" value="Phosphofructokinase"/>
    <property type="match status" value="2"/>
</dbReference>
<keyword evidence="7" id="KW-0547">Nucleotide-binding</keyword>
<evidence type="ECO:0000256" key="5">
    <source>
        <dbReference type="ARBA" id="ARBA00022679"/>
    </source>
</evidence>
<keyword evidence="5" id="KW-0808">Transferase</keyword>
<dbReference type="InterPro" id="IPR015912">
    <property type="entry name" value="Phosphofructokinase_CS"/>
</dbReference>
<dbReference type="GO" id="GO:0042802">
    <property type="term" value="F:identical protein binding"/>
    <property type="evidence" value="ECO:0007669"/>
    <property type="project" value="TreeGrafter"/>
</dbReference>
<feature type="domain" description="Phosphofructokinase" evidence="13">
    <location>
        <begin position="466"/>
        <end position="544"/>
    </location>
</feature>
<evidence type="ECO:0000256" key="1">
    <source>
        <dbReference type="ARBA" id="ARBA00001946"/>
    </source>
</evidence>
<dbReference type="Ensembl" id="ENSMGAT00000019202.2">
    <property type="protein sequence ID" value="ENSMGAP00000019122.2"/>
    <property type="gene ID" value="ENSMGAG00000007178.3"/>
</dbReference>
<dbReference type="PANTHER" id="PTHR13697:SF59">
    <property type="entry name" value="ATP-DEPENDENT 6-PHOSPHOFRUCTOKINASE, MUSCLE TYPE"/>
    <property type="match status" value="1"/>
</dbReference>
<keyword evidence="11" id="KW-0324">Glycolysis</keyword>
<evidence type="ECO:0000256" key="7">
    <source>
        <dbReference type="ARBA" id="ARBA00022741"/>
    </source>
</evidence>
<dbReference type="GO" id="GO:0003872">
    <property type="term" value="F:6-phosphofructokinase activity"/>
    <property type="evidence" value="ECO:0007669"/>
    <property type="project" value="UniProtKB-EC"/>
</dbReference>
<dbReference type="InterPro" id="IPR000023">
    <property type="entry name" value="Phosphofructokinase_dom"/>
</dbReference>
<evidence type="ECO:0000256" key="11">
    <source>
        <dbReference type="ARBA" id="ARBA00023152"/>
    </source>
</evidence>
<reference evidence="14" key="1">
    <citation type="journal article" date="2010" name="PLoS Biol.">
        <title>Multi-platform next-generation sequencing of the domestic turkey (Meleagris gallopavo): genome assembly and analysis.</title>
        <authorList>
            <person name="Dalloul R.A."/>
            <person name="Long J.A."/>
            <person name="Zimin A.V."/>
            <person name="Aslam L."/>
            <person name="Beal K."/>
            <person name="Blomberg L.A."/>
            <person name="Bouffard P."/>
            <person name="Burt D.W."/>
            <person name="Crasta O."/>
            <person name="Crooijmans R.P."/>
            <person name="Cooper K."/>
            <person name="Coulombe R.A."/>
            <person name="De S."/>
            <person name="Delany M.E."/>
            <person name="Dodgson J.B."/>
            <person name="Dong J.J."/>
            <person name="Evans C."/>
            <person name="Frederickson K.M."/>
            <person name="Flicek P."/>
            <person name="Florea L."/>
            <person name="Folkerts O."/>
            <person name="Groenen M.A."/>
            <person name="Harkins T.T."/>
            <person name="Herrero J."/>
            <person name="Hoffmann S."/>
            <person name="Megens H.J."/>
            <person name="Jiang A."/>
            <person name="de Jong P."/>
            <person name="Kaiser P."/>
            <person name="Kim H."/>
            <person name="Kim K.W."/>
            <person name="Kim S."/>
            <person name="Langenberger D."/>
            <person name="Lee M.K."/>
            <person name="Lee T."/>
            <person name="Mane S."/>
            <person name="Marcais G."/>
            <person name="Marz M."/>
            <person name="McElroy A.P."/>
            <person name="Modise T."/>
            <person name="Nefedov M."/>
            <person name="Notredame C."/>
            <person name="Paton I.R."/>
            <person name="Payne W.S."/>
            <person name="Pertea G."/>
            <person name="Prickett D."/>
            <person name="Puiu D."/>
            <person name="Qioa D."/>
            <person name="Raineri E."/>
            <person name="Ruffier M."/>
            <person name="Salzberg S.L."/>
            <person name="Schatz M.C."/>
            <person name="Scheuring C."/>
            <person name="Schmidt C.J."/>
            <person name="Schroeder S."/>
            <person name="Searle S.M."/>
            <person name="Smith E.J."/>
            <person name="Smith J."/>
            <person name="Sonstegard T.S."/>
            <person name="Stadler P.F."/>
            <person name="Tafer H."/>
            <person name="Tu Z.J."/>
            <person name="Van Tassell C.P."/>
            <person name="Vilella A.J."/>
            <person name="Williams K.P."/>
            <person name="Yorke J.A."/>
            <person name="Zhang L."/>
            <person name="Zhang H.B."/>
            <person name="Zhang X."/>
            <person name="Zhang Y."/>
            <person name="Reed K.M."/>
        </authorList>
    </citation>
    <scope>NUCLEOTIDE SEQUENCE [LARGE SCALE GENOMIC DNA]</scope>
</reference>